<protein>
    <submittedName>
        <fullName evidence="1">Uncharacterized protein</fullName>
    </submittedName>
</protein>
<organism evidence="1 2">
    <name type="scientific">Avena sativa</name>
    <name type="common">Oat</name>
    <dbReference type="NCBI Taxonomy" id="4498"/>
    <lineage>
        <taxon>Eukaryota</taxon>
        <taxon>Viridiplantae</taxon>
        <taxon>Streptophyta</taxon>
        <taxon>Embryophyta</taxon>
        <taxon>Tracheophyta</taxon>
        <taxon>Spermatophyta</taxon>
        <taxon>Magnoliopsida</taxon>
        <taxon>Liliopsida</taxon>
        <taxon>Poales</taxon>
        <taxon>Poaceae</taxon>
        <taxon>BOP clade</taxon>
        <taxon>Pooideae</taxon>
        <taxon>Poodae</taxon>
        <taxon>Poeae</taxon>
        <taxon>Poeae Chloroplast Group 1 (Aveneae type)</taxon>
        <taxon>Aveninae</taxon>
        <taxon>Avena</taxon>
    </lineage>
</organism>
<reference evidence="1" key="2">
    <citation type="submission" date="2025-09" db="UniProtKB">
        <authorList>
            <consortium name="EnsemblPlants"/>
        </authorList>
    </citation>
    <scope>IDENTIFICATION</scope>
</reference>
<dbReference type="EnsemblPlants" id="AVESA.00010b.r2.7CG0694840.1">
    <property type="protein sequence ID" value="AVESA.00010b.r2.7CG0694840.1.CDS.1"/>
    <property type="gene ID" value="AVESA.00010b.r2.7CG0694840"/>
</dbReference>
<accession>A0ACD6A622</accession>
<name>A0ACD6A622_AVESA</name>
<dbReference type="Proteomes" id="UP001732700">
    <property type="component" value="Chromosome 7C"/>
</dbReference>
<sequence>MPGLPKDRPTGRLGRLISALRPARAGPLPVQTGFPTSLADLFVKNHGRLRKPSSCASAAASRRKKRGVPPLPTPPPSPAPSPPASAPPSPPPPQAAVSPPTQPIIPDLPPAEPVRHAGVRGGPFGLGLGFLALVGVVSLALLVIWSRKVVAAVTVAAFSLFLLESARSFSLRRRPRPGATKEALDLRGRGYVSPIREVEAEAEPPRRSFSDSGIVSIVSTEDMAEERSDAGGADSGNPKAKSKRRSWRKLIPRKLQRGRIRNKEADSLSASFRSESSEADSSVGGNARARDVSDSRRGSGRIPADAVFVSWDRSGPRRGSGRIPADAAVFVSWDRSGPRHGAGAEARGQVGVHASADLAGVGDAAGSRSRLPLAAAVVVVLVGLAAGRLPAVAFTVLCAALVSSLQRLPVGWRGVEGR</sequence>
<proteinExistence type="predicted"/>
<keyword evidence="2" id="KW-1185">Reference proteome</keyword>
<evidence type="ECO:0000313" key="1">
    <source>
        <dbReference type="EnsemblPlants" id="AVESA.00010b.r2.7CG0694840.1.CDS.1"/>
    </source>
</evidence>
<reference evidence="1" key="1">
    <citation type="submission" date="2021-05" db="EMBL/GenBank/DDBJ databases">
        <authorList>
            <person name="Scholz U."/>
            <person name="Mascher M."/>
            <person name="Fiebig A."/>
        </authorList>
    </citation>
    <scope>NUCLEOTIDE SEQUENCE [LARGE SCALE GENOMIC DNA]</scope>
</reference>
<evidence type="ECO:0000313" key="2">
    <source>
        <dbReference type="Proteomes" id="UP001732700"/>
    </source>
</evidence>